<dbReference type="GO" id="GO:0016810">
    <property type="term" value="F:hydrolase activity, acting on carbon-nitrogen (but not peptide) bonds"/>
    <property type="evidence" value="ECO:0007669"/>
    <property type="project" value="InterPro"/>
</dbReference>
<evidence type="ECO:0000313" key="4">
    <source>
        <dbReference type="EMBL" id="NER18555.1"/>
    </source>
</evidence>
<comment type="caution">
    <text evidence="4">The sequence shown here is derived from an EMBL/GenBank/DDBJ whole genome shotgun (WGS) entry which is preliminary data.</text>
</comment>
<evidence type="ECO:0000313" key="5">
    <source>
        <dbReference type="Proteomes" id="UP000474296"/>
    </source>
</evidence>
<dbReference type="AlphaFoldDB" id="A0A6M0CKS5"/>
<dbReference type="EMBL" id="JAABOQ010000006">
    <property type="protein sequence ID" value="NER18555.1"/>
    <property type="molecule type" value="Genomic_DNA"/>
</dbReference>
<keyword evidence="4" id="KW-0378">Hydrolase</keyword>
<sequence length="1020" mass="111988">MKQKLLVLGFLLSCLTVFSQDYFPKNDGVKTTNNNYTAFTNAKIYVTPTQIIENGTLLIQNGKVVNAGASVSIPQNATVVNLEGKQIYPSFIDIYSGFGIAKPKRASGGGRSAQYNGSREGYYWNDHIMPEAHGVSSFKFDSKKAGELVKAGFGAVNTHLEDGIMRGTSMLVTLNDKDGDETRILDQDAANHLSFRKSVASRQSYPTSIMGGMALIRQVYHDSKWYANGNSDTKDRSLEAVAKNKNLPQIIDAGSAANALRADKIANEFGMNFIIKGGGDEYADIAAIKRTNASFIVPIKFPAAYDVSDPYAASMVELSQMKHWNHAPTNPGVLAKNGVQFALTTADLKSTKDFKSNLMKAIKHGLDETKALEALTTVPARLLGKSNMIGSLNKGSIANFLITSGDIFNKKTTLHENWVQGNKNVINNMNVKDIRGDYDLKIVGNTYSLKLSGELSKLKSEVKKDTVKMASKVTYKDGWLNLFYIPFDEKEERFVRLTAAIGDSDNLSGNGTLASGSLTNWSATKTADKEDDKSGKDGKDGVDGKNGGKGGKGGKAGSTADKDPVLMPLTYPNNAFGFKTNPKAENLLFKNATVWTNEAEGIMESADVLVKNGRIAQVGKDLSDPSAKVIDATGKHLTSGVIDEHSHIAAASINEAGHNNSAEVTIEDVIEANDIGIYRNLSGGVTTIQILHGSANPIGGRSAILKLKWGEDADGLLFKGAPKYIKFALGENVKQSNWNSFSRFPQTRMGVEQVFVDNFTRAREYEAKWKAYNGLSKKAKARAKAPRYDIEMETMVEILNKERFISCHSYVQSEINMLMKVAEQFDFKIQTFTHILEGYKVADKMKEHGVGGSTFSDWWAYKYEVNDAIPYNGAIMHSAGVVTAFNSDDAEMSRRLNQEAAKAIKYGGLSEEEAWKFVTLNPAKLLQIDDKVGSIKVGKHADLVLWSDHPMSIYAKAEKTIIEGVTYFDSARDEQLNKDILKERNMLINMMLKAKNSGMKTQPPKKKVKEDFHCDTVEQF</sequence>
<feature type="domain" description="Amidohydrolase-related" evidence="3">
    <location>
        <begin position="638"/>
        <end position="958"/>
    </location>
</feature>
<dbReference type="InterPro" id="IPR011059">
    <property type="entry name" value="Metal-dep_hydrolase_composite"/>
</dbReference>
<dbReference type="CDD" id="cd01309">
    <property type="entry name" value="Met_dep_hydrolase_C"/>
    <property type="match status" value="1"/>
</dbReference>
<dbReference type="InterPro" id="IPR051781">
    <property type="entry name" value="Metallo-dep_Hydrolase"/>
</dbReference>
<gene>
    <name evidence="4" type="ORF">GWK10_15150</name>
</gene>
<dbReference type="PANTHER" id="PTHR43135">
    <property type="entry name" value="ALPHA-D-RIBOSE 1-METHYLPHOSPHONATE 5-TRIPHOSPHATE DIPHOSPHATASE"/>
    <property type="match status" value="1"/>
</dbReference>
<reference evidence="4 5" key="1">
    <citation type="submission" date="2020-01" db="EMBL/GenBank/DDBJ databases">
        <title>Spongiivirga citrea KCTC 32990T.</title>
        <authorList>
            <person name="Wang G."/>
        </authorList>
    </citation>
    <scope>NUCLEOTIDE SEQUENCE [LARGE SCALE GENOMIC DNA]</scope>
    <source>
        <strain evidence="4 5">KCTC 32990</strain>
    </source>
</reference>
<feature type="region of interest" description="Disordered" evidence="1">
    <location>
        <begin position="524"/>
        <end position="563"/>
    </location>
</feature>
<keyword evidence="2" id="KW-0732">Signal</keyword>
<dbReference type="Proteomes" id="UP000474296">
    <property type="component" value="Unassembled WGS sequence"/>
</dbReference>
<dbReference type="Gene3D" id="2.30.40.10">
    <property type="entry name" value="Urease, subunit C, domain 1"/>
    <property type="match status" value="1"/>
</dbReference>
<dbReference type="SUPFAM" id="SSF51338">
    <property type="entry name" value="Composite domain of metallo-dependent hydrolases"/>
    <property type="match status" value="2"/>
</dbReference>
<dbReference type="RefSeq" id="WP_164033240.1">
    <property type="nucleotide sequence ID" value="NZ_JAABOQ010000006.1"/>
</dbReference>
<protein>
    <submittedName>
        <fullName evidence="4">Amidohydrolase family protein</fullName>
    </submittedName>
</protein>
<dbReference type="SUPFAM" id="SSF51556">
    <property type="entry name" value="Metallo-dependent hydrolases"/>
    <property type="match status" value="2"/>
</dbReference>
<dbReference type="InterPro" id="IPR006680">
    <property type="entry name" value="Amidohydro-rel"/>
</dbReference>
<evidence type="ECO:0000256" key="1">
    <source>
        <dbReference type="SAM" id="MobiDB-lite"/>
    </source>
</evidence>
<dbReference type="PANTHER" id="PTHR43135:SF3">
    <property type="entry name" value="ALPHA-D-RIBOSE 1-METHYLPHOSPHONATE 5-TRIPHOSPHATE DIPHOSPHATASE"/>
    <property type="match status" value="1"/>
</dbReference>
<evidence type="ECO:0000256" key="2">
    <source>
        <dbReference type="SAM" id="SignalP"/>
    </source>
</evidence>
<proteinExistence type="predicted"/>
<feature type="chain" id="PRO_5026753382" evidence="2">
    <location>
        <begin position="20"/>
        <end position="1020"/>
    </location>
</feature>
<feature type="compositionally biased region" description="Basic and acidic residues" evidence="1">
    <location>
        <begin position="526"/>
        <end position="543"/>
    </location>
</feature>
<name>A0A6M0CKS5_9FLAO</name>
<organism evidence="4 5">
    <name type="scientific">Spongiivirga citrea</name>
    <dbReference type="NCBI Taxonomy" id="1481457"/>
    <lineage>
        <taxon>Bacteria</taxon>
        <taxon>Pseudomonadati</taxon>
        <taxon>Bacteroidota</taxon>
        <taxon>Flavobacteriia</taxon>
        <taxon>Flavobacteriales</taxon>
        <taxon>Flavobacteriaceae</taxon>
        <taxon>Spongiivirga</taxon>
    </lineage>
</organism>
<feature type="signal peptide" evidence="2">
    <location>
        <begin position="1"/>
        <end position="19"/>
    </location>
</feature>
<dbReference type="Gene3D" id="3.20.20.140">
    <property type="entry name" value="Metal-dependent hydrolases"/>
    <property type="match status" value="2"/>
</dbReference>
<feature type="domain" description="Amidohydrolase-related" evidence="3">
    <location>
        <begin position="334"/>
        <end position="416"/>
    </location>
</feature>
<evidence type="ECO:0000259" key="3">
    <source>
        <dbReference type="Pfam" id="PF01979"/>
    </source>
</evidence>
<accession>A0A6M0CKS5</accession>
<dbReference type="Pfam" id="PF01979">
    <property type="entry name" value="Amidohydro_1"/>
    <property type="match status" value="2"/>
</dbReference>
<feature type="compositionally biased region" description="Gly residues" evidence="1">
    <location>
        <begin position="544"/>
        <end position="556"/>
    </location>
</feature>
<keyword evidence="5" id="KW-1185">Reference proteome</keyword>
<dbReference type="InterPro" id="IPR032466">
    <property type="entry name" value="Metal_Hydrolase"/>
</dbReference>